<dbReference type="Proteomes" id="UP000193427">
    <property type="component" value="Chromosome"/>
</dbReference>
<sequence>MLDVPAFACALAGGIVSVAAFALLGDRLVAVGVSSLALLPFGIVLWRAGPRERDTKVCPECRCPLPPALENSIEEGEPILHHCRPCGILWFAGSTSS</sequence>
<dbReference type="RefSeq" id="WP_085752572.1">
    <property type="nucleotide sequence ID" value="NZ_BSPR01000006.1"/>
</dbReference>
<dbReference type="AlphaFoldDB" id="A0A1W6LDH2"/>
<keyword evidence="3" id="KW-1185">Reference proteome</keyword>
<name>A0A1W6LDH2_9BURK</name>
<keyword evidence="1" id="KW-1133">Transmembrane helix</keyword>
<reference evidence="2 3" key="1">
    <citation type="submission" date="2016-04" db="EMBL/GenBank/DDBJ databases">
        <title>Complete genome sequence of natural rubber-degrading, novel Gram-negative bacterium, Rhizobacter gummiphilus strain NS21.</title>
        <authorList>
            <person name="Tabata M."/>
            <person name="Kasai D."/>
            <person name="Fukuda M."/>
        </authorList>
    </citation>
    <scope>NUCLEOTIDE SEQUENCE [LARGE SCALE GENOMIC DNA]</scope>
    <source>
        <strain evidence="2 3">NS21</strain>
    </source>
</reference>
<keyword evidence="1" id="KW-0472">Membrane</keyword>
<proteinExistence type="predicted"/>
<dbReference type="KEGG" id="rgu:A4W93_21540"/>
<keyword evidence="1" id="KW-0812">Transmembrane</keyword>
<organism evidence="2 3">
    <name type="scientific">Piscinibacter gummiphilus</name>
    <dbReference type="NCBI Taxonomy" id="946333"/>
    <lineage>
        <taxon>Bacteria</taxon>
        <taxon>Pseudomonadati</taxon>
        <taxon>Pseudomonadota</taxon>
        <taxon>Betaproteobacteria</taxon>
        <taxon>Burkholderiales</taxon>
        <taxon>Sphaerotilaceae</taxon>
        <taxon>Piscinibacter</taxon>
    </lineage>
</organism>
<accession>A0A1W6LDH2</accession>
<protein>
    <submittedName>
        <fullName evidence="2">Uncharacterized protein</fullName>
    </submittedName>
</protein>
<feature type="transmembrane region" description="Helical" evidence="1">
    <location>
        <begin position="29"/>
        <end position="46"/>
    </location>
</feature>
<dbReference type="STRING" id="946333.A4W93_21540"/>
<evidence type="ECO:0000313" key="2">
    <source>
        <dbReference type="EMBL" id="ARN22273.1"/>
    </source>
</evidence>
<gene>
    <name evidence="2" type="ORF">A4W93_21540</name>
</gene>
<evidence type="ECO:0000313" key="3">
    <source>
        <dbReference type="Proteomes" id="UP000193427"/>
    </source>
</evidence>
<dbReference type="EMBL" id="CP015118">
    <property type="protein sequence ID" value="ARN22273.1"/>
    <property type="molecule type" value="Genomic_DNA"/>
</dbReference>
<evidence type="ECO:0000256" key="1">
    <source>
        <dbReference type="SAM" id="Phobius"/>
    </source>
</evidence>